<accession>A0A7Z7IEV8</accession>
<reference evidence="7 8" key="1">
    <citation type="submission" date="2017-09" db="EMBL/GenBank/DDBJ databases">
        <authorList>
            <person name="Varghese N."/>
            <person name="Submissions S."/>
        </authorList>
    </citation>
    <scope>NUCLEOTIDE SEQUENCE [LARGE SCALE GENOMIC DNA]</scope>
    <source>
        <strain evidence="7 8">OK806</strain>
    </source>
</reference>
<dbReference type="PANTHER" id="PTHR30086">
    <property type="entry name" value="ARGININE EXPORTER PROTEIN ARGO"/>
    <property type="match status" value="1"/>
</dbReference>
<evidence type="ECO:0000256" key="5">
    <source>
        <dbReference type="ARBA" id="ARBA00023136"/>
    </source>
</evidence>
<dbReference type="GO" id="GO:0005886">
    <property type="term" value="C:plasma membrane"/>
    <property type="evidence" value="ECO:0007669"/>
    <property type="project" value="UniProtKB-SubCell"/>
</dbReference>
<proteinExistence type="predicted"/>
<dbReference type="EMBL" id="OCSU01000003">
    <property type="protein sequence ID" value="SOE88581.1"/>
    <property type="molecule type" value="Genomic_DNA"/>
</dbReference>
<keyword evidence="5 6" id="KW-0472">Membrane</keyword>
<evidence type="ECO:0000256" key="3">
    <source>
        <dbReference type="ARBA" id="ARBA00022692"/>
    </source>
</evidence>
<dbReference type="Pfam" id="PF01810">
    <property type="entry name" value="LysE"/>
    <property type="match status" value="1"/>
</dbReference>
<gene>
    <name evidence="7" type="ORF">SAMN05446927_7199</name>
</gene>
<dbReference type="RefSeq" id="WP_097190772.1">
    <property type="nucleotide sequence ID" value="NZ_OCSU01000003.1"/>
</dbReference>
<feature type="transmembrane region" description="Helical" evidence="6">
    <location>
        <begin position="6"/>
        <end position="29"/>
    </location>
</feature>
<dbReference type="Proteomes" id="UP000219522">
    <property type="component" value="Unassembled WGS sequence"/>
</dbReference>
<evidence type="ECO:0000313" key="7">
    <source>
        <dbReference type="EMBL" id="SOE88581.1"/>
    </source>
</evidence>
<feature type="transmembrane region" description="Helical" evidence="6">
    <location>
        <begin position="41"/>
        <end position="63"/>
    </location>
</feature>
<evidence type="ECO:0000313" key="8">
    <source>
        <dbReference type="Proteomes" id="UP000219522"/>
    </source>
</evidence>
<feature type="transmembrane region" description="Helical" evidence="6">
    <location>
        <begin position="75"/>
        <end position="93"/>
    </location>
</feature>
<dbReference type="InterPro" id="IPR001123">
    <property type="entry name" value="LeuE-type"/>
</dbReference>
<comment type="caution">
    <text evidence="7">The sequence shown here is derived from an EMBL/GenBank/DDBJ whole genome shotgun (WGS) entry which is preliminary data.</text>
</comment>
<dbReference type="GO" id="GO:0015171">
    <property type="term" value="F:amino acid transmembrane transporter activity"/>
    <property type="evidence" value="ECO:0007669"/>
    <property type="project" value="TreeGrafter"/>
</dbReference>
<feature type="transmembrane region" description="Helical" evidence="6">
    <location>
        <begin position="148"/>
        <end position="174"/>
    </location>
</feature>
<protein>
    <submittedName>
        <fullName evidence="7">Threonine/homoserine/homoserine lactone efflux protein</fullName>
    </submittedName>
</protein>
<dbReference type="PANTHER" id="PTHR30086:SF20">
    <property type="entry name" value="ARGININE EXPORTER PROTEIN ARGO-RELATED"/>
    <property type="match status" value="1"/>
</dbReference>
<organism evidence="7 8">
    <name type="scientific">Caballeronia arationis</name>
    <dbReference type="NCBI Taxonomy" id="1777142"/>
    <lineage>
        <taxon>Bacteria</taxon>
        <taxon>Pseudomonadati</taxon>
        <taxon>Pseudomonadota</taxon>
        <taxon>Betaproteobacteria</taxon>
        <taxon>Burkholderiales</taxon>
        <taxon>Burkholderiaceae</taxon>
        <taxon>Caballeronia</taxon>
    </lineage>
</organism>
<keyword evidence="4 6" id="KW-1133">Transmembrane helix</keyword>
<dbReference type="AlphaFoldDB" id="A0A7Z7IEV8"/>
<sequence length="206" mass="21297">MPNAGLFFTAAGVGLAVAAPVGPMGMLCIRRTLTEGPRAGLAIGVGIASGDAIYGLVAALGMVSVSHFMLAYDKPLHLVAGLFLLYLCLRTLLQKPATDAAAIDCASAGTARAFASWLLLTLTNPQTIIMFAALFATLAPRGPFSSGVALTTVFGVFFGSIAWWCFLVAVVSGARHALGARVRRMIDRAAGLALAAFGVAEIRRSV</sequence>
<comment type="subcellular location">
    <subcellularLocation>
        <location evidence="1">Cell membrane</location>
        <topology evidence="1">Multi-pass membrane protein</topology>
    </subcellularLocation>
</comment>
<evidence type="ECO:0000256" key="2">
    <source>
        <dbReference type="ARBA" id="ARBA00022475"/>
    </source>
</evidence>
<keyword evidence="2" id="KW-1003">Cell membrane</keyword>
<evidence type="ECO:0000256" key="4">
    <source>
        <dbReference type="ARBA" id="ARBA00022989"/>
    </source>
</evidence>
<evidence type="ECO:0000256" key="1">
    <source>
        <dbReference type="ARBA" id="ARBA00004651"/>
    </source>
</evidence>
<keyword evidence="8" id="KW-1185">Reference proteome</keyword>
<keyword evidence="3 6" id="KW-0812">Transmembrane</keyword>
<name>A0A7Z7IEV8_9BURK</name>
<feature type="transmembrane region" description="Helical" evidence="6">
    <location>
        <begin position="114"/>
        <end position="136"/>
    </location>
</feature>
<evidence type="ECO:0000256" key="6">
    <source>
        <dbReference type="SAM" id="Phobius"/>
    </source>
</evidence>